<feature type="signal peptide" evidence="4">
    <location>
        <begin position="1"/>
        <end position="19"/>
    </location>
</feature>
<dbReference type="InterPro" id="IPR051601">
    <property type="entry name" value="Serine_prot/Carboxylest_S33"/>
</dbReference>
<dbReference type="EMBL" id="JBHMEI010000078">
    <property type="protein sequence ID" value="MFB9208617.1"/>
    <property type="molecule type" value="Genomic_DNA"/>
</dbReference>
<gene>
    <name evidence="7" type="ORF">ACFFV7_46070</name>
</gene>
<evidence type="ECO:0000256" key="2">
    <source>
        <dbReference type="ARBA" id="ARBA00022729"/>
    </source>
</evidence>
<evidence type="ECO:0000259" key="6">
    <source>
        <dbReference type="Pfam" id="PF08386"/>
    </source>
</evidence>
<dbReference type="InterPro" id="IPR000073">
    <property type="entry name" value="AB_hydrolase_1"/>
</dbReference>
<keyword evidence="2 4" id="KW-0732">Signal</keyword>
<evidence type="ECO:0000313" key="8">
    <source>
        <dbReference type="Proteomes" id="UP001589647"/>
    </source>
</evidence>
<keyword evidence="8" id="KW-1185">Reference proteome</keyword>
<proteinExistence type="inferred from homology"/>
<dbReference type="Pfam" id="PF00561">
    <property type="entry name" value="Abhydrolase_1"/>
    <property type="match status" value="1"/>
</dbReference>
<dbReference type="PANTHER" id="PTHR43248:SF29">
    <property type="entry name" value="TRIPEPTIDYL AMINOPEPTIDASE"/>
    <property type="match status" value="1"/>
</dbReference>
<sequence>MKWTPLVTGLALIAVVVPAAPAAATGQETQAARVTSTDAIGWRACGKEPGAECGTLAVPVDWAKPDGPQVSLNMTRRKATGQRIGVLFYNPGGPGTGAADLVRDWAPYYFSEELRERFDIVGIDPRGVGGSEQIQCGKAVHDPAVTQFPATRREYDRLVAHNRAVGESCGPLIRHMDTGSVARDFDAARAALGEEQISYLGRSYGSMLGTEYARQFPHRVRAMAMDGIVDHGMSSRQMVRDAAAAVEDGFSRFAGWCERTKECELHGRSVPQVWDALVRKAEETPIPVTGGRPLTADELRYVAYAMLTMAPDFNGGLARGIVQAERGDAVIFGQMRAEALDNPGTTSAYRAVLCQDINPEINGFSQLRTRARDAVRKAPHMRGTSEFWDMTTGCLGWPVPPSNPQRPVHITQAPPVLLVGNTHDPATPLAWAKSLARGIKGSQVLTYDGDGHTSYLRNACATGSIDRYLISGTLPVPGTVCR</sequence>
<dbReference type="SUPFAM" id="SSF53474">
    <property type="entry name" value="alpha/beta-Hydrolases"/>
    <property type="match status" value="1"/>
</dbReference>
<dbReference type="InterPro" id="IPR013595">
    <property type="entry name" value="Pept_S33_TAP-like_C"/>
</dbReference>
<evidence type="ECO:0000313" key="7">
    <source>
        <dbReference type="EMBL" id="MFB9208617.1"/>
    </source>
</evidence>
<dbReference type="RefSeq" id="WP_189647656.1">
    <property type="nucleotide sequence ID" value="NZ_BMRC01000005.1"/>
</dbReference>
<protein>
    <submittedName>
        <fullName evidence="7">Alpha/beta hydrolase</fullName>
    </submittedName>
</protein>
<feature type="domain" description="Peptidase S33 tripeptidyl aminopeptidase-like C-terminal" evidence="6">
    <location>
        <begin position="390"/>
        <end position="481"/>
    </location>
</feature>
<comment type="caution">
    <text evidence="7">The sequence shown here is derived from an EMBL/GenBank/DDBJ whole genome shotgun (WGS) entry which is preliminary data.</text>
</comment>
<evidence type="ECO:0000259" key="5">
    <source>
        <dbReference type="Pfam" id="PF00561"/>
    </source>
</evidence>
<reference evidence="7 8" key="1">
    <citation type="submission" date="2024-09" db="EMBL/GenBank/DDBJ databases">
        <authorList>
            <person name="Sun Q."/>
            <person name="Mori K."/>
        </authorList>
    </citation>
    <scope>NUCLEOTIDE SEQUENCE [LARGE SCALE GENOMIC DNA]</scope>
    <source>
        <strain evidence="7 8">CCM 3426</strain>
    </source>
</reference>
<dbReference type="Pfam" id="PF08386">
    <property type="entry name" value="Abhydrolase_4"/>
    <property type="match status" value="1"/>
</dbReference>
<keyword evidence="3 7" id="KW-0378">Hydrolase</keyword>
<comment type="similarity">
    <text evidence="1">Belongs to the peptidase S33 family.</text>
</comment>
<organism evidence="7 8">
    <name type="scientific">Nonomuraea spiralis</name>
    <dbReference type="NCBI Taxonomy" id="46182"/>
    <lineage>
        <taxon>Bacteria</taxon>
        <taxon>Bacillati</taxon>
        <taxon>Actinomycetota</taxon>
        <taxon>Actinomycetes</taxon>
        <taxon>Streptosporangiales</taxon>
        <taxon>Streptosporangiaceae</taxon>
        <taxon>Nonomuraea</taxon>
    </lineage>
</organism>
<evidence type="ECO:0000256" key="4">
    <source>
        <dbReference type="SAM" id="SignalP"/>
    </source>
</evidence>
<dbReference type="GO" id="GO:0016787">
    <property type="term" value="F:hydrolase activity"/>
    <property type="evidence" value="ECO:0007669"/>
    <property type="project" value="UniProtKB-KW"/>
</dbReference>
<dbReference type="Proteomes" id="UP001589647">
    <property type="component" value="Unassembled WGS sequence"/>
</dbReference>
<feature type="chain" id="PRO_5045454877" evidence="4">
    <location>
        <begin position="20"/>
        <end position="482"/>
    </location>
</feature>
<evidence type="ECO:0000256" key="3">
    <source>
        <dbReference type="ARBA" id="ARBA00022801"/>
    </source>
</evidence>
<dbReference type="Gene3D" id="3.40.50.1820">
    <property type="entry name" value="alpha/beta hydrolase"/>
    <property type="match status" value="1"/>
</dbReference>
<accession>A0ABV5IVN8</accession>
<evidence type="ECO:0000256" key="1">
    <source>
        <dbReference type="ARBA" id="ARBA00010088"/>
    </source>
</evidence>
<dbReference type="PANTHER" id="PTHR43248">
    <property type="entry name" value="2-SUCCINYL-6-HYDROXY-2,4-CYCLOHEXADIENE-1-CARBOXYLATE SYNTHASE"/>
    <property type="match status" value="1"/>
</dbReference>
<feature type="domain" description="AB hydrolase-1" evidence="5">
    <location>
        <begin position="86"/>
        <end position="265"/>
    </location>
</feature>
<name>A0ABV5IVN8_9ACTN</name>
<dbReference type="InterPro" id="IPR029058">
    <property type="entry name" value="AB_hydrolase_fold"/>
</dbReference>